<accession>C0GER5</accession>
<name>C0GER5_DETAL</name>
<dbReference type="RefSeq" id="WP_008515399.1">
    <property type="nucleotide sequence ID" value="NZ_ACJM01000004.1"/>
</dbReference>
<dbReference type="Gene3D" id="3.30.470.20">
    <property type="entry name" value="ATP-grasp fold, B domain"/>
    <property type="match status" value="1"/>
</dbReference>
<dbReference type="Pfam" id="PF14398">
    <property type="entry name" value="ATPgrasp_YheCD"/>
    <property type="match status" value="1"/>
</dbReference>
<protein>
    <recommendedName>
        <fullName evidence="3">YheD</fullName>
    </recommendedName>
</protein>
<organism evidence="1 2">
    <name type="scientific">Dethiobacter alkaliphilus AHT 1</name>
    <dbReference type="NCBI Taxonomy" id="555088"/>
    <lineage>
        <taxon>Bacteria</taxon>
        <taxon>Bacillati</taxon>
        <taxon>Bacillota</taxon>
        <taxon>Dethiobacteria</taxon>
        <taxon>Dethiobacterales</taxon>
        <taxon>Dethiobacteraceae</taxon>
        <taxon>Dethiobacter</taxon>
    </lineage>
</organism>
<evidence type="ECO:0000313" key="2">
    <source>
        <dbReference type="Proteomes" id="UP000006443"/>
    </source>
</evidence>
<dbReference type="InterPro" id="IPR026838">
    <property type="entry name" value="YheC/D"/>
</dbReference>
<dbReference type="EMBL" id="ACJM01000004">
    <property type="protein sequence ID" value="EEG78097.1"/>
    <property type="molecule type" value="Genomic_DNA"/>
</dbReference>
<gene>
    <name evidence="1" type="ORF">DealDRAFT_0974</name>
</gene>
<evidence type="ECO:0000313" key="1">
    <source>
        <dbReference type="EMBL" id="EEG78097.1"/>
    </source>
</evidence>
<sequence length="454" mass="51989">MSIKPQTVTIYVTDRLDDTIVTVPDTVYNLLKNDYPLSIKAGIFEQEINCHRNSTTNTIAISKNLAGKCGLSHQITTNLIVENNKLSLGPVIGVFTSVGQVRKANLQDPIFRLTELVRANEEARIILYFFSIKDVDFAQKHIRGTYYDKKTCRWLKKNFPYPDVLYDRGGGALKSQKLKSDKIREHLNTHSNSININPRYFFDKWDVYNKLAVQEEIARYLPHTELYETPEDLHIMLDAYSAVYVKESSSNNGRGVFRVKRLAFGMFELSYYKDNLVTMTYNSFKNLLYGLNSLLSSNKVIIQAAIEVLQVENCNVDLRALVQRNGRGEMEIGVLPVRMSRAGYPITNTRTGAKTYKWNDFLTEKLLLVNESKKEELLKKTIAFLTTCFQGIEKAYCAFGEIGIDFAFDKELNIWFIECNAKPGKDTLYTVYGEKVIKRAFINPLEYGKYLAGF</sequence>
<dbReference type="eggNOG" id="COG0189">
    <property type="taxonomic scope" value="Bacteria"/>
</dbReference>
<reference evidence="1 2" key="1">
    <citation type="submission" date="2009-02" db="EMBL/GenBank/DDBJ databases">
        <title>Sequencing of the draft genome and assembly of Dethiobacter alkaliphilus AHT 1.</title>
        <authorList>
            <consortium name="US DOE Joint Genome Institute (JGI-PGF)"/>
            <person name="Lucas S."/>
            <person name="Copeland A."/>
            <person name="Lapidus A."/>
            <person name="Glavina del Rio T."/>
            <person name="Dalin E."/>
            <person name="Tice H."/>
            <person name="Bruce D."/>
            <person name="Goodwin L."/>
            <person name="Pitluck S."/>
            <person name="Larimer F."/>
            <person name="Land M.L."/>
            <person name="Hauser L."/>
            <person name="Muyzer G."/>
        </authorList>
    </citation>
    <scope>NUCLEOTIDE SEQUENCE [LARGE SCALE GENOMIC DNA]</scope>
    <source>
        <strain evidence="1 2">AHT 1</strain>
    </source>
</reference>
<comment type="caution">
    <text evidence="1">The sequence shown here is derived from an EMBL/GenBank/DDBJ whole genome shotgun (WGS) entry which is preliminary data.</text>
</comment>
<evidence type="ECO:0008006" key="3">
    <source>
        <dbReference type="Google" id="ProtNLM"/>
    </source>
</evidence>
<proteinExistence type="predicted"/>
<keyword evidence="2" id="KW-1185">Reference proteome</keyword>
<dbReference type="AlphaFoldDB" id="C0GER5"/>
<dbReference type="STRING" id="555088.DealDRAFT_0974"/>
<dbReference type="SUPFAM" id="SSF56059">
    <property type="entry name" value="Glutathione synthetase ATP-binding domain-like"/>
    <property type="match status" value="1"/>
</dbReference>
<dbReference type="Proteomes" id="UP000006443">
    <property type="component" value="Unassembled WGS sequence"/>
</dbReference>